<reference evidence="1 2" key="1">
    <citation type="submission" date="2021-03" db="EMBL/GenBank/DDBJ databases">
        <title>Sequencing the genomes of 1000 actinobacteria strains.</title>
        <authorList>
            <person name="Klenk H.-P."/>
        </authorList>
    </citation>
    <scope>NUCLEOTIDE SEQUENCE [LARGE SCALE GENOMIC DNA]</scope>
    <source>
        <strain evidence="1 2">DSM 46713</strain>
    </source>
</reference>
<sequence length="47" mass="5004">MATDDARGLVNRVAPADALDDEIEAMVASIVAKPRVAIAMGKALFYR</sequence>
<accession>A0ABS4ZWN2</accession>
<comment type="caution">
    <text evidence="1">The sequence shown here is derived from an EMBL/GenBank/DDBJ whole genome shotgun (WGS) entry which is preliminary data.</text>
</comment>
<evidence type="ECO:0000313" key="2">
    <source>
        <dbReference type="Proteomes" id="UP000694460"/>
    </source>
</evidence>
<gene>
    <name evidence="1" type="ORF">JOF57_003768</name>
</gene>
<proteinExistence type="predicted"/>
<protein>
    <submittedName>
        <fullName evidence="1">1,4-dihydroxy-2-naphthoyl-CoA synthase</fullName>
    </submittedName>
</protein>
<dbReference type="RefSeq" id="WP_234938171.1">
    <property type="nucleotide sequence ID" value="NZ_JAGIOP010000002.1"/>
</dbReference>
<evidence type="ECO:0000313" key="1">
    <source>
        <dbReference type="EMBL" id="MBP2453855.1"/>
    </source>
</evidence>
<dbReference type="Gene3D" id="3.90.226.10">
    <property type="entry name" value="2-enoyl-CoA Hydratase, Chain A, domain 1"/>
    <property type="match status" value="1"/>
</dbReference>
<dbReference type="SUPFAM" id="SSF52096">
    <property type="entry name" value="ClpP/crotonase"/>
    <property type="match status" value="1"/>
</dbReference>
<name>A0ABS4ZWN2_9MYCO</name>
<dbReference type="EMBL" id="JAGIOP010000002">
    <property type="protein sequence ID" value="MBP2453855.1"/>
    <property type="molecule type" value="Genomic_DNA"/>
</dbReference>
<dbReference type="Proteomes" id="UP000694460">
    <property type="component" value="Unassembled WGS sequence"/>
</dbReference>
<dbReference type="InterPro" id="IPR029045">
    <property type="entry name" value="ClpP/crotonase-like_dom_sf"/>
</dbReference>
<keyword evidence="2" id="KW-1185">Reference proteome</keyword>
<organism evidence="1 2">
    <name type="scientific">Mycolicibacterium lutetiense</name>
    <dbReference type="NCBI Taxonomy" id="1641992"/>
    <lineage>
        <taxon>Bacteria</taxon>
        <taxon>Bacillati</taxon>
        <taxon>Actinomycetota</taxon>
        <taxon>Actinomycetes</taxon>
        <taxon>Mycobacteriales</taxon>
        <taxon>Mycobacteriaceae</taxon>
        <taxon>Mycolicibacterium</taxon>
    </lineage>
</organism>